<dbReference type="Pfam" id="PF16063">
    <property type="entry name" value="DUF4805"/>
    <property type="match status" value="1"/>
</dbReference>
<feature type="compositionally biased region" description="Basic residues" evidence="1">
    <location>
        <begin position="447"/>
        <end position="456"/>
    </location>
</feature>
<feature type="region of interest" description="Disordered" evidence="1">
    <location>
        <begin position="610"/>
        <end position="647"/>
    </location>
</feature>
<feature type="compositionally biased region" description="Polar residues" evidence="1">
    <location>
        <begin position="1626"/>
        <end position="1653"/>
    </location>
</feature>
<keyword evidence="4" id="KW-1185">Reference proteome</keyword>
<feature type="compositionally biased region" description="Low complexity" evidence="1">
    <location>
        <begin position="1800"/>
        <end position="1819"/>
    </location>
</feature>
<feature type="region of interest" description="Disordered" evidence="1">
    <location>
        <begin position="920"/>
        <end position="939"/>
    </location>
</feature>
<evidence type="ECO:0000313" key="4">
    <source>
        <dbReference type="Proteomes" id="UP000075880"/>
    </source>
</evidence>
<evidence type="ECO:0000256" key="1">
    <source>
        <dbReference type="SAM" id="MobiDB-lite"/>
    </source>
</evidence>
<name>A0AAG5DVS5_ANOAO</name>
<organism evidence="3 4">
    <name type="scientific">Anopheles atroparvus</name>
    <name type="common">European mosquito</name>
    <dbReference type="NCBI Taxonomy" id="41427"/>
    <lineage>
        <taxon>Eukaryota</taxon>
        <taxon>Metazoa</taxon>
        <taxon>Ecdysozoa</taxon>
        <taxon>Arthropoda</taxon>
        <taxon>Hexapoda</taxon>
        <taxon>Insecta</taxon>
        <taxon>Pterygota</taxon>
        <taxon>Neoptera</taxon>
        <taxon>Endopterygota</taxon>
        <taxon>Diptera</taxon>
        <taxon>Nematocera</taxon>
        <taxon>Culicoidea</taxon>
        <taxon>Culicidae</taxon>
        <taxon>Anophelinae</taxon>
        <taxon>Anopheles</taxon>
    </lineage>
</organism>
<dbReference type="Gene3D" id="2.30.42.10">
    <property type="match status" value="3"/>
</dbReference>
<feature type="compositionally biased region" description="Low complexity" evidence="1">
    <location>
        <begin position="385"/>
        <end position="408"/>
    </location>
</feature>
<dbReference type="InterPro" id="IPR032064">
    <property type="entry name" value="DUF4805"/>
</dbReference>
<feature type="compositionally biased region" description="Basic and acidic residues" evidence="1">
    <location>
        <begin position="1616"/>
        <end position="1625"/>
    </location>
</feature>
<dbReference type="EnsemblMetazoa" id="ENSAATROPT017532">
    <property type="protein sequence ID" value="ENSAATROPP015487"/>
    <property type="gene ID" value="ENSAATROPG014326"/>
</dbReference>
<dbReference type="PANTHER" id="PTHR46900">
    <property type="entry name" value="TYROSINE-PROTEIN PHOSPHATASE NON-RECEPTOR TYPE 13"/>
    <property type="match status" value="1"/>
</dbReference>
<protein>
    <recommendedName>
        <fullName evidence="2">PDZ domain-containing protein</fullName>
    </recommendedName>
</protein>
<dbReference type="Pfam" id="PF00595">
    <property type="entry name" value="PDZ"/>
    <property type="match status" value="3"/>
</dbReference>
<proteinExistence type="predicted"/>
<feature type="compositionally biased region" description="Low complexity" evidence="1">
    <location>
        <begin position="285"/>
        <end position="297"/>
    </location>
</feature>
<feature type="region of interest" description="Disordered" evidence="1">
    <location>
        <begin position="194"/>
        <end position="248"/>
    </location>
</feature>
<feature type="domain" description="PDZ" evidence="2">
    <location>
        <begin position="1678"/>
        <end position="1763"/>
    </location>
</feature>
<dbReference type="InterPro" id="IPR052074">
    <property type="entry name" value="NonRcpt_TyrProt_Phosphatase"/>
</dbReference>
<feature type="region of interest" description="Disordered" evidence="1">
    <location>
        <begin position="134"/>
        <end position="154"/>
    </location>
</feature>
<dbReference type="PROSITE" id="PS50106">
    <property type="entry name" value="PDZ"/>
    <property type="match status" value="3"/>
</dbReference>
<dbReference type="InterPro" id="IPR001478">
    <property type="entry name" value="PDZ"/>
</dbReference>
<feature type="compositionally biased region" description="Basic residues" evidence="1">
    <location>
        <begin position="375"/>
        <end position="384"/>
    </location>
</feature>
<dbReference type="Proteomes" id="UP000075880">
    <property type="component" value="Unassembled WGS sequence"/>
</dbReference>
<feature type="domain" description="PDZ" evidence="2">
    <location>
        <begin position="1264"/>
        <end position="1343"/>
    </location>
</feature>
<reference evidence="3" key="1">
    <citation type="submission" date="2024-04" db="UniProtKB">
        <authorList>
            <consortium name="EnsemblMetazoa"/>
        </authorList>
    </citation>
    <scope>IDENTIFICATION</scope>
    <source>
        <strain evidence="3">EBRO</strain>
    </source>
</reference>
<dbReference type="SMART" id="SM00228">
    <property type="entry name" value="PDZ"/>
    <property type="match status" value="3"/>
</dbReference>
<accession>A0AAG5DVS5</accession>
<sequence length="1830" mass="198436">MSGRHSTSTSSASRDVSCDANNNALLSGDNLLRLALKKPDSWNWELTTSSSSPNISFPKIQLFDGASGELMVEVAQPDCVIRSDCSASIPTSESPRMVRYGRSRTSLVKEKRPTSGDSLADIFSQLSSKGLGHKLSTSGSQYRLANGDSDPGRRVLQKSKSANAIAAQEAPVVRRKSRRSVASRSSSILERISEFYGRSSTDDDDSGDRQRPAAAEQEQKVEPGNGDEDGGVTIEEMPADPPGKARPKIYKLVRSNAGTLMVREESFHTQRSLRRRQREVLDGDSSQQQQQQQPQISEQYVELDKQLDRPAPVASRYEQEINHIDHLLSRVMLSHDLQTEEDAQRQGAPNIRISPAPDVATLALAPASHHLQNGRMRHTRRTRRSVSVGSSLTSSSRHRSISSGRSNSPVEQRIDRRRRSSSSSSEEACASRLFNDPSTGSSSRSNSLKRRGRTRRRGDPRDSSSGKSNADELIAIDRSAHTAAAKPKGGGLPSVIGVRQCVVSSTLTTATTGSSNQASLEAPPTSEQHRSAADIATVRTKLRDNYDSSATTVSFFLADNYSTSDKVLLKLVQSFRRSLHSRKRSGDRAETKRRGCSSWLRHVPSCCAGSGKAASPPAVDDWHDPSSPAGVEPNGGGSGRPAVPQIDHAPDDLCLNLQHLLEATEPSPIVRRAVPLAIDDYFTSNENNAPGERSGYERTHNYDLEHDVAARGCPIEPSEPTPLLRRAASERPDRAGHGIPGAKMGANVSSSARHHAKGLSGGRRAQSTDNLKSDTTQYFHQYHNNNNHGDSFHQQTFLAVDSGDHGGGSGEVGEKQSSPPPPPPDLACIDTSRVVLDRWNAPQQQQQQQQQLQTRPSEQHVIYVSQKDRNKFCGSLPNHLDLDDDSSIDRDCKAIIRQNEFLQANLKNVQQHQQLQQSTRSSGVIQQQQQQQQQPLGTPTRLSSMVLFAGKHSSEPEQHFPQQPTTYQHLSQHRQQQHSFPSSGVCVGSTFRSSTAEAGILQHQQQAHQHQLQLKLPLQRTTVDAGFDQGYGSERSPEDEMPPPLLLIHEAQYNEILMNSAVQRSPSVVGEPAGSTAGADSGVSEARACTQGVPMMHTQPLPSDASGETGPCGDTAHHLQLAGPYSFITKDCIFYVSVTKGTRGLGLSVSGGTDSAAPYPGLIRIKRIFPHQAAWATGLLQPGDILLEVNGCPLTGLTNFHALAVLRSAADVMTLAVARPKDDQYLQLSPPSDPPKPPLRATLSNELVARPTQDPVVPLSGEFEIVMTKQQGSLGFTLRDESVHGHYVRMLMREPALRDGRIRPGDQILEVNHVPISTMTHQEAVLFLRRAADVVLLRLYRDPALSLQSPADSSTAGTDTANPSRPASADRFAGGTGTARPKTSLRPEVRILLTGLAATRQQQQQQQNQLSASQPGCSVAHGNTSPSRRLRRAGLPSHQRHATSGQQACNYPESCSDASYTSQDDERYYSDWELESIAAEDGDDTADQRNGENRPPLSRPTFLDLDALGGGADVGQFAPEPTAGLQETAAEPSPGFTSLPCETFLVACKIDRDLQAGEDAYTDAIYVQHFARKSPLYSSVNVPATGGPSELVDAVQQGGKQSLLKWYGATMLAETDSDRQPRQERSQSVTPDQTGTSETASCSREVTRSTTPTTEIELSEQYADFGHGLDSAGGEIFTADLHKGWSSRLGFSLKPETDDAGRVRTVISAIYPDSVASRSGRLRVGDVLLSVNDDSVESLPTAQVIELVRIARGTIFLVLMRPAGVASGAIGKLKPTPEEPEREMLEMAGGSIECSEQEGEQQQQLPLPPNEANAEPAAENVRDGGTGQQM</sequence>
<feature type="region of interest" description="Disordered" evidence="1">
    <location>
        <begin position="1479"/>
        <end position="1501"/>
    </location>
</feature>
<feature type="region of interest" description="Disordered" evidence="1">
    <location>
        <begin position="88"/>
        <end position="115"/>
    </location>
</feature>
<dbReference type="PANTHER" id="PTHR46900:SF2">
    <property type="entry name" value="TYROSINE-PROTEIN PHOSPHATASE NON-RECEPTOR TYPE 13"/>
    <property type="match status" value="1"/>
</dbReference>
<feature type="region of interest" description="Disordered" evidence="1">
    <location>
        <begin position="1785"/>
        <end position="1830"/>
    </location>
</feature>
<feature type="region of interest" description="Disordered" evidence="1">
    <location>
        <begin position="728"/>
        <end position="769"/>
    </location>
</feature>
<feature type="region of interest" description="Disordered" evidence="1">
    <location>
        <begin position="508"/>
        <end position="529"/>
    </location>
</feature>
<feature type="domain" description="PDZ" evidence="2">
    <location>
        <begin position="1135"/>
        <end position="1221"/>
    </location>
</feature>
<feature type="compositionally biased region" description="Polar residues" evidence="1">
    <location>
        <begin position="1347"/>
        <end position="1365"/>
    </location>
</feature>
<feature type="region of interest" description="Disordered" evidence="1">
    <location>
        <begin position="1613"/>
        <end position="1653"/>
    </location>
</feature>
<dbReference type="CDD" id="cd00136">
    <property type="entry name" value="PDZ_canonical"/>
    <property type="match status" value="1"/>
</dbReference>
<feature type="region of interest" description="Disordered" evidence="1">
    <location>
        <begin position="799"/>
        <end position="824"/>
    </location>
</feature>
<dbReference type="InterPro" id="IPR036034">
    <property type="entry name" value="PDZ_sf"/>
</dbReference>
<feature type="region of interest" description="Disordered" evidence="1">
    <location>
        <begin position="1400"/>
        <end position="1462"/>
    </location>
</feature>
<feature type="region of interest" description="Disordered" evidence="1">
    <location>
        <begin position="1347"/>
        <end position="1387"/>
    </location>
</feature>
<feature type="compositionally biased region" description="Basic and acidic residues" evidence="1">
    <location>
        <begin position="207"/>
        <end position="221"/>
    </location>
</feature>
<evidence type="ECO:0000259" key="2">
    <source>
        <dbReference type="PROSITE" id="PS50106"/>
    </source>
</evidence>
<feature type="compositionally biased region" description="Polar residues" evidence="1">
    <location>
        <begin position="1410"/>
        <end position="1427"/>
    </location>
</feature>
<evidence type="ECO:0000313" key="3">
    <source>
        <dbReference type="EnsemblMetazoa" id="ENSAATROPP015487"/>
    </source>
</evidence>
<feature type="region of interest" description="Disordered" evidence="1">
    <location>
        <begin position="263"/>
        <end position="297"/>
    </location>
</feature>
<dbReference type="SUPFAM" id="SSF50156">
    <property type="entry name" value="PDZ domain-like"/>
    <property type="match status" value="3"/>
</dbReference>
<feature type="region of interest" description="Disordered" evidence="1">
    <location>
        <begin position="367"/>
        <end position="473"/>
    </location>
</feature>